<keyword evidence="2 4" id="KW-0863">Zinc-finger</keyword>
<comment type="caution">
    <text evidence="8">The sequence shown here is derived from an EMBL/GenBank/DDBJ whole genome shotgun (WGS) entry which is preliminary data.</text>
</comment>
<keyword evidence="9" id="KW-1185">Reference proteome</keyword>
<proteinExistence type="predicted"/>
<accession>A0ABU6SHF1</accession>
<evidence type="ECO:0000256" key="5">
    <source>
        <dbReference type="SAM" id="MobiDB-lite"/>
    </source>
</evidence>
<keyword evidence="3" id="KW-0862">Zinc</keyword>
<evidence type="ECO:0000256" key="6">
    <source>
        <dbReference type="SAM" id="Phobius"/>
    </source>
</evidence>
<keyword evidence="6" id="KW-1133">Transmembrane helix</keyword>
<evidence type="ECO:0000256" key="4">
    <source>
        <dbReference type="PROSITE-ProRule" id="PRU01343"/>
    </source>
</evidence>
<protein>
    <recommendedName>
        <fullName evidence="7">GRF-type domain-containing protein</fullName>
    </recommendedName>
</protein>
<evidence type="ECO:0000256" key="3">
    <source>
        <dbReference type="ARBA" id="ARBA00022833"/>
    </source>
</evidence>
<feature type="compositionally biased region" description="Low complexity" evidence="5">
    <location>
        <begin position="1"/>
        <end position="23"/>
    </location>
</feature>
<keyword evidence="1" id="KW-0479">Metal-binding</keyword>
<sequence>MQVGGSQASGNSSRSRSQSSWAKSPRRSRGGKVPQWCHCGMRLVLRWYGTDLNPDRPFYGCPKYNTSGNQWCGVFEWANCEDDENMVVRAQSETNPMKMSLGFRVSKLEAEVRGLKIRVFVMGILMMLVLVGIVGHGLVYVNKFDNL</sequence>
<dbReference type="InterPro" id="IPR010666">
    <property type="entry name" value="Znf_GRF"/>
</dbReference>
<dbReference type="Proteomes" id="UP001341840">
    <property type="component" value="Unassembled WGS sequence"/>
</dbReference>
<evidence type="ECO:0000313" key="9">
    <source>
        <dbReference type="Proteomes" id="UP001341840"/>
    </source>
</evidence>
<gene>
    <name evidence="8" type="ORF">PIB30_047343</name>
</gene>
<feature type="transmembrane region" description="Helical" evidence="6">
    <location>
        <begin position="119"/>
        <end position="141"/>
    </location>
</feature>
<feature type="domain" description="GRF-type" evidence="7">
    <location>
        <begin position="37"/>
        <end position="81"/>
    </location>
</feature>
<keyword evidence="6" id="KW-0812">Transmembrane</keyword>
<reference evidence="8 9" key="1">
    <citation type="journal article" date="2023" name="Plants (Basel)">
        <title>Bridging the Gap: Combining Genomics and Transcriptomics Approaches to Understand Stylosanthes scabra, an Orphan Legume from the Brazilian Caatinga.</title>
        <authorList>
            <person name="Ferreira-Neto J.R.C."/>
            <person name="da Silva M.D."/>
            <person name="Binneck E."/>
            <person name="de Melo N.F."/>
            <person name="da Silva R.H."/>
            <person name="de Melo A.L.T.M."/>
            <person name="Pandolfi V."/>
            <person name="Bustamante F.O."/>
            <person name="Brasileiro-Vidal A.C."/>
            <person name="Benko-Iseppon A.M."/>
        </authorList>
    </citation>
    <scope>NUCLEOTIDE SEQUENCE [LARGE SCALE GENOMIC DNA]</scope>
    <source>
        <tissue evidence="8">Leaves</tissue>
    </source>
</reference>
<evidence type="ECO:0000313" key="8">
    <source>
        <dbReference type="EMBL" id="MED6135530.1"/>
    </source>
</evidence>
<dbReference type="EMBL" id="JASCZI010060717">
    <property type="protein sequence ID" value="MED6135530.1"/>
    <property type="molecule type" value="Genomic_DNA"/>
</dbReference>
<organism evidence="8 9">
    <name type="scientific">Stylosanthes scabra</name>
    <dbReference type="NCBI Taxonomy" id="79078"/>
    <lineage>
        <taxon>Eukaryota</taxon>
        <taxon>Viridiplantae</taxon>
        <taxon>Streptophyta</taxon>
        <taxon>Embryophyta</taxon>
        <taxon>Tracheophyta</taxon>
        <taxon>Spermatophyta</taxon>
        <taxon>Magnoliopsida</taxon>
        <taxon>eudicotyledons</taxon>
        <taxon>Gunneridae</taxon>
        <taxon>Pentapetalae</taxon>
        <taxon>rosids</taxon>
        <taxon>fabids</taxon>
        <taxon>Fabales</taxon>
        <taxon>Fabaceae</taxon>
        <taxon>Papilionoideae</taxon>
        <taxon>50 kb inversion clade</taxon>
        <taxon>dalbergioids sensu lato</taxon>
        <taxon>Dalbergieae</taxon>
        <taxon>Pterocarpus clade</taxon>
        <taxon>Stylosanthes</taxon>
    </lineage>
</organism>
<keyword evidence="6" id="KW-0472">Membrane</keyword>
<feature type="region of interest" description="Disordered" evidence="5">
    <location>
        <begin position="1"/>
        <end position="33"/>
    </location>
</feature>
<dbReference type="PROSITE" id="PS51999">
    <property type="entry name" value="ZF_GRF"/>
    <property type="match status" value="1"/>
</dbReference>
<evidence type="ECO:0000259" key="7">
    <source>
        <dbReference type="PROSITE" id="PS51999"/>
    </source>
</evidence>
<name>A0ABU6SHF1_9FABA</name>
<evidence type="ECO:0000256" key="2">
    <source>
        <dbReference type="ARBA" id="ARBA00022771"/>
    </source>
</evidence>
<evidence type="ECO:0000256" key="1">
    <source>
        <dbReference type="ARBA" id="ARBA00022723"/>
    </source>
</evidence>